<keyword evidence="1" id="KW-0812">Transmembrane</keyword>
<sequence>MNRADWSLFLGSAINNRSVVAAHALSGLVVIGSTISFTALIALYFGVDIFHLADRIGQVALLRNKDALILSALGASLVLLSARIVQVVIEARVVVTREKWFAEKLRHDVKQVSGNVSRASNYYGRMSSASMKAASMTLLLVISFIAMVVLLPFPYLLGAAGFVLICAVGLFLAMRALSIVMSSSSRGLAENGKKMAAWKQDASVPYEGAVDKYYKSYFNRIFISSIFGLTPAVFSLIFCIIMVLVQEFGFVKFGIREVFLAVVLLQSYVGIMGKFFGSFVQASAFLPAIRACLEGEGVPSKVPQYDGVDGF</sequence>
<evidence type="ECO:0000313" key="3">
    <source>
        <dbReference type="Proteomes" id="UP000263595"/>
    </source>
</evidence>
<keyword evidence="1" id="KW-0472">Membrane</keyword>
<dbReference type="Proteomes" id="UP000263595">
    <property type="component" value="Unassembled WGS sequence"/>
</dbReference>
<name>A0A383RRD3_9PSED</name>
<accession>A0A383RRD3</accession>
<feature type="transmembrane region" description="Helical" evidence="1">
    <location>
        <begin position="133"/>
        <end position="153"/>
    </location>
</feature>
<reference evidence="3" key="1">
    <citation type="submission" date="2018-08" db="EMBL/GenBank/DDBJ databases">
        <authorList>
            <person name="Blom J."/>
        </authorList>
    </citation>
    <scope>NUCLEOTIDE SEQUENCE [LARGE SCALE GENOMIC DNA]</scope>
    <source>
        <strain evidence="3">CCOS 865</strain>
    </source>
</reference>
<gene>
    <name evidence="2" type="ORF">CCOS865_01698</name>
</gene>
<feature type="transmembrane region" description="Helical" evidence="1">
    <location>
        <begin position="258"/>
        <end position="280"/>
    </location>
</feature>
<dbReference type="AlphaFoldDB" id="A0A383RRD3"/>
<keyword evidence="1" id="KW-1133">Transmembrane helix</keyword>
<evidence type="ECO:0000313" key="2">
    <source>
        <dbReference type="EMBL" id="SYX89445.1"/>
    </source>
</evidence>
<feature type="transmembrane region" description="Helical" evidence="1">
    <location>
        <begin position="20"/>
        <end position="47"/>
    </location>
</feature>
<feature type="transmembrane region" description="Helical" evidence="1">
    <location>
        <begin position="159"/>
        <end position="177"/>
    </location>
</feature>
<feature type="transmembrane region" description="Helical" evidence="1">
    <location>
        <begin position="67"/>
        <end position="89"/>
    </location>
</feature>
<protein>
    <submittedName>
        <fullName evidence="2">Uncharacterized protein</fullName>
    </submittedName>
</protein>
<dbReference type="EMBL" id="UNOZ01000013">
    <property type="protein sequence ID" value="SYX89445.1"/>
    <property type="molecule type" value="Genomic_DNA"/>
</dbReference>
<feature type="transmembrane region" description="Helical" evidence="1">
    <location>
        <begin position="221"/>
        <end position="246"/>
    </location>
</feature>
<evidence type="ECO:0000256" key="1">
    <source>
        <dbReference type="SAM" id="Phobius"/>
    </source>
</evidence>
<organism evidence="2 3">
    <name type="scientific">Pseudomonas reidholzensis</name>
    <dbReference type="NCBI Taxonomy" id="1785162"/>
    <lineage>
        <taxon>Bacteria</taxon>
        <taxon>Pseudomonadati</taxon>
        <taxon>Pseudomonadota</taxon>
        <taxon>Gammaproteobacteria</taxon>
        <taxon>Pseudomonadales</taxon>
        <taxon>Pseudomonadaceae</taxon>
        <taxon>Pseudomonas</taxon>
    </lineage>
</organism>
<keyword evidence="3" id="KW-1185">Reference proteome</keyword>
<proteinExistence type="predicted"/>
<dbReference type="RefSeq" id="WP_119139802.1">
    <property type="nucleotide sequence ID" value="NZ_CBCSFL010000048.1"/>
</dbReference>